<reference evidence="3" key="1">
    <citation type="submission" date="2025-08" db="UniProtKB">
        <authorList>
            <consortium name="RefSeq"/>
        </authorList>
    </citation>
    <scope>IDENTIFICATION</scope>
    <source>
        <tissue evidence="3">Gonads</tissue>
    </source>
</reference>
<dbReference type="GO" id="GO:0007130">
    <property type="term" value="P:synaptonemal complex assembly"/>
    <property type="evidence" value="ECO:0007669"/>
    <property type="project" value="TreeGrafter"/>
</dbReference>
<feature type="region of interest" description="Disordered" evidence="1">
    <location>
        <begin position="1011"/>
        <end position="1030"/>
    </location>
</feature>
<feature type="region of interest" description="Disordered" evidence="1">
    <location>
        <begin position="772"/>
        <end position="830"/>
    </location>
</feature>
<dbReference type="PANTHER" id="PTHR22380:SF1">
    <property type="entry name" value="TESTIS-EXPRESSED PROTEIN 15"/>
    <property type="match status" value="1"/>
</dbReference>
<feature type="compositionally biased region" description="Polar residues" evidence="1">
    <location>
        <begin position="622"/>
        <end position="633"/>
    </location>
</feature>
<dbReference type="GeneID" id="106171419"/>
<feature type="compositionally biased region" description="Polar residues" evidence="1">
    <location>
        <begin position="690"/>
        <end position="702"/>
    </location>
</feature>
<evidence type="ECO:0000256" key="1">
    <source>
        <dbReference type="SAM" id="MobiDB-lite"/>
    </source>
</evidence>
<name>A0A1S3J9Y6_LINAN</name>
<feature type="compositionally biased region" description="Basic residues" evidence="1">
    <location>
        <begin position="363"/>
        <end position="373"/>
    </location>
</feature>
<feature type="region of interest" description="Disordered" evidence="1">
    <location>
        <begin position="690"/>
        <end position="724"/>
    </location>
</feature>
<dbReference type="PANTHER" id="PTHR22380">
    <property type="entry name" value="TESTIS-EXPRESSED PROTEIN 15"/>
    <property type="match status" value="1"/>
</dbReference>
<feature type="region of interest" description="Disordered" evidence="1">
    <location>
        <begin position="340"/>
        <end position="423"/>
    </location>
</feature>
<feature type="compositionally biased region" description="Polar residues" evidence="1">
    <location>
        <begin position="378"/>
        <end position="387"/>
    </location>
</feature>
<proteinExistence type="predicted"/>
<dbReference type="GO" id="GO:0005634">
    <property type="term" value="C:nucleus"/>
    <property type="evidence" value="ECO:0007669"/>
    <property type="project" value="TreeGrafter"/>
</dbReference>
<sequence length="1441" mass="161884">MDVLEFTEKGSPEERQVLDIVEGGYLYQKKSNWEVGKVARVYNDNLMEIFQSKKQEMIAEGCSQWQTEEWYAFSIEKKSVATKICTYGLKSRQSNLNGGKYLLGDPTKGVTVYKYSDVCQGWAEIQRYSEPIYMVVYKIMLGRAKYVDVNPGWTSLDLVQPTLGYHSHIPKIKPSCNDRLQDAVNKSRIYLYEFCEQKGFSSCPSHCVPVALVEFWQSSKTEAAKATLQRSRSWDNSLPFNKKMPGNKHKRQGSEETDQLSRFGRRIIEKVNTKKADLVKKEFSDTSRCVWKKKTNVVAEQKLSISNEVSESHKKTQEENGRELSHFVELSHFYQVVKSKISKKKQKNKDQNANANESSVKSEKKKRRRRKSKRDAEQNSNLVSSTTEIEEMRKKEISEEQPSEVNNNSMNTSPCQKLPNVPNTGIKRKMFRSLSERFATVHQECEEAESNAAFLASLNKKFGDTSGLLPAKVAKLHPENTLEQRKNKVQRINKNEDVFYDTGTSLKQADTQNFHNVDKKGAVDVQSAQNLPNISLPDQVSAQIHSKDSKNVVPGHSKDGIKDVKGTIGSVQGKKQPYAECLKMAKPVDQEGQNLAHKVGVSRHLFSDRQGKELGDTHGKSLHQTCGQNQGTGFTKRRKKSRCRSQTVDVFSRSHQEALKAEEDQMFEWEMSLYTSNTRFDRKPLHIRSVSSNGHVSSQGQTDLELRSKGPTAPSPSTYMAEQRRDFEEPPVKNFDWTSNMYHPPTSRHTPPDTSERCLVTKFPKEPEIIVNHGLQTPSKPKHVPMAETSRQYSAYCPPPTSKLERSQKDLEAPERRNYPGLHTPPLVNNKSDDSLVMLEHAGKHSGLRMPPSPRAGPSQSSLMGQYGGLRKPPGCSDQLSGGPRKRTAPRYEVPEQIFNHETIVHRTDPRNVAWGQISNPESTVKPNACEVNYGGSESTIGLLLEQKKNAKSEADLAAIQTTINILLSSLQEGMQEEAHTGDNTNLEVVDMEISGSESVSLGYDNQSNLHQISSPVLGNGGNQQEDKNPSRLFSKKSCTTSGVNPSLQIGNLKEKEGTAVRRTAPETAGQFHGRTLLRGKEVPPRYIPLKAKGECKLADPRAEVYPQREKWIPPNYPKKSEVFSDEVNTSDAKCGKVDSETLSNKESDKEPRSGSDLMKFLMNALLGKKAIPKSDPESKIPNDAVTTTVLQFPGENNQESTAINDDKQLSSSKCDQKEWKAEERFISTLQQGKKPFQSCCESEEMIIDYCGQDVGLPPNPQMSFFGRENELFSMLSDRNTDEQKYLGTDVPHRKKCGESPTPKGQKIQTVVTSTKCLTQQPNSCGIAGQEKLSEFASEAKSSAGFSGESKVPLKKSSTEPKTWRQLENVALLNVGTCQSSFYEVDYERQTAFPSYCQVVHRDLPGMDVCQRPVTMHMQYSHNERPLAPSYDDAILSYHYT</sequence>
<evidence type="ECO:0000313" key="3">
    <source>
        <dbReference type="RefSeq" id="XP_013407217.1"/>
    </source>
</evidence>
<organism evidence="2 3">
    <name type="scientific">Lingula anatina</name>
    <name type="common">Brachiopod</name>
    <name type="synonym">Lingula unguis</name>
    <dbReference type="NCBI Taxonomy" id="7574"/>
    <lineage>
        <taxon>Eukaryota</taxon>
        <taxon>Metazoa</taxon>
        <taxon>Spiralia</taxon>
        <taxon>Lophotrochozoa</taxon>
        <taxon>Brachiopoda</taxon>
        <taxon>Linguliformea</taxon>
        <taxon>Lingulata</taxon>
        <taxon>Lingulida</taxon>
        <taxon>Linguloidea</taxon>
        <taxon>Lingulidae</taxon>
        <taxon>Lingula</taxon>
    </lineage>
</organism>
<protein>
    <submittedName>
        <fullName evidence="3">Uncharacterized protein LOC106171419</fullName>
    </submittedName>
</protein>
<feature type="compositionally biased region" description="Basic and acidic residues" evidence="1">
    <location>
        <begin position="803"/>
        <end position="818"/>
    </location>
</feature>
<feature type="region of interest" description="Disordered" evidence="1">
    <location>
        <begin position="547"/>
        <end position="568"/>
    </location>
</feature>
<feature type="compositionally biased region" description="Polar residues" evidence="1">
    <location>
        <begin position="403"/>
        <end position="415"/>
    </location>
</feature>
<feature type="region of interest" description="Disordered" evidence="1">
    <location>
        <begin position="612"/>
        <end position="644"/>
    </location>
</feature>
<gene>
    <name evidence="3" type="primary">LOC106171419</name>
</gene>
<dbReference type="GO" id="GO:0007140">
    <property type="term" value="P:male meiotic nuclear division"/>
    <property type="evidence" value="ECO:0007669"/>
    <property type="project" value="InterPro"/>
</dbReference>
<dbReference type="OrthoDB" id="10054471at2759"/>
<feature type="region of interest" description="Disordered" evidence="1">
    <location>
        <begin position="1115"/>
        <end position="1156"/>
    </location>
</feature>
<keyword evidence="2" id="KW-1185">Reference proteome</keyword>
<feature type="compositionally biased region" description="Basic and acidic residues" evidence="1">
    <location>
        <begin position="547"/>
        <end position="565"/>
    </location>
</feature>
<dbReference type="KEGG" id="lak:106171419"/>
<evidence type="ECO:0000313" key="2">
    <source>
        <dbReference type="Proteomes" id="UP000085678"/>
    </source>
</evidence>
<dbReference type="GO" id="GO:0010569">
    <property type="term" value="P:regulation of double-strand break repair via homologous recombination"/>
    <property type="evidence" value="ECO:0007669"/>
    <property type="project" value="InterPro"/>
</dbReference>
<feature type="region of interest" description="Disordered" evidence="1">
    <location>
        <begin position="235"/>
        <end position="259"/>
    </location>
</feature>
<dbReference type="Proteomes" id="UP000085678">
    <property type="component" value="Unplaced"/>
</dbReference>
<dbReference type="Gene3D" id="3.90.228.10">
    <property type="match status" value="1"/>
</dbReference>
<feature type="compositionally biased region" description="Basic and acidic residues" evidence="1">
    <location>
        <begin position="1134"/>
        <end position="1154"/>
    </location>
</feature>
<dbReference type="InterPro" id="IPR026616">
    <property type="entry name" value="TEX15"/>
</dbReference>
<dbReference type="InParanoid" id="A0A1S3J9Y6"/>
<dbReference type="RefSeq" id="XP_013407217.1">
    <property type="nucleotide sequence ID" value="XM_013551763.2"/>
</dbReference>
<accession>A0A1S3J9Y6</accession>